<keyword evidence="2" id="KW-1185">Reference proteome</keyword>
<evidence type="ECO:0000313" key="1">
    <source>
        <dbReference type="EMBL" id="WXB93009.1"/>
    </source>
</evidence>
<dbReference type="RefSeq" id="WP_338752110.1">
    <property type="nucleotide sequence ID" value="NZ_CP147404.1"/>
</dbReference>
<reference evidence="1 2" key="1">
    <citation type="submission" date="2024-02" db="EMBL/GenBank/DDBJ databases">
        <title>Seven novel Bacillus-like species.</title>
        <authorList>
            <person name="Liu G."/>
        </authorList>
    </citation>
    <scope>NUCLEOTIDE SEQUENCE [LARGE SCALE GENOMIC DNA]</scope>
    <source>
        <strain evidence="1 2">FJAT-52991</strain>
    </source>
</reference>
<dbReference type="InterPro" id="IPR027417">
    <property type="entry name" value="P-loop_NTPase"/>
</dbReference>
<organism evidence="1 2">
    <name type="scientific">Bacillus kandeliae</name>
    <dbReference type="NCBI Taxonomy" id="3129297"/>
    <lineage>
        <taxon>Bacteria</taxon>
        <taxon>Bacillati</taxon>
        <taxon>Bacillota</taxon>
        <taxon>Bacilli</taxon>
        <taxon>Bacillales</taxon>
        <taxon>Bacillaceae</taxon>
        <taxon>Bacillus</taxon>
    </lineage>
</organism>
<dbReference type="Gene3D" id="3.40.50.300">
    <property type="entry name" value="P-loop containing nucleotide triphosphate hydrolases"/>
    <property type="match status" value="1"/>
</dbReference>
<proteinExistence type="predicted"/>
<evidence type="ECO:0008006" key="3">
    <source>
        <dbReference type="Google" id="ProtNLM"/>
    </source>
</evidence>
<accession>A0ABZ2N5M3</accession>
<dbReference type="Proteomes" id="UP001387364">
    <property type="component" value="Chromosome"/>
</dbReference>
<dbReference type="EMBL" id="CP147404">
    <property type="protein sequence ID" value="WXB93009.1"/>
    <property type="molecule type" value="Genomic_DNA"/>
</dbReference>
<name>A0ABZ2N5M3_9BACI</name>
<evidence type="ECO:0000313" key="2">
    <source>
        <dbReference type="Proteomes" id="UP001387364"/>
    </source>
</evidence>
<gene>
    <name evidence="1" type="ORF">WDJ61_17575</name>
</gene>
<dbReference type="SUPFAM" id="SSF52540">
    <property type="entry name" value="P-loop containing nucleoside triphosphate hydrolases"/>
    <property type="match status" value="1"/>
</dbReference>
<protein>
    <recommendedName>
        <fullName evidence="3">Nucleotide kinase</fullName>
    </recommendedName>
</protein>
<sequence>MSGQTIRYFTRGNTAKGFYSLLETNLQGIEQVFILDGGTEADRKACMEQLAERCLELGMNMEFIHCASDPDALEGIIMMDKKVAVYAFSISSKETAGANKQYVAIPERKPLSEKAAQEITELIEQANTATRKAHSCFRRALDVHDEWEHIYIQVLDQRQANQLTASIIQQLIPPKDKDKTSAISKHRFLGAATPKGAVDFINNLTQDLNHRYFIKGRPGSGKSTMMKKIAAAAEEQGYDLEVYHCGFDPNSVDMVIVRELNFAIFDSTAPHEYFPNKPSDSIIDLYEEIIEEGTDEKNITKISDVADQYSALMKTATRYLAESKRYKDQIEALYEKRKDPTMVSHVCHHILQKI</sequence>